<dbReference type="GO" id="GO:0006351">
    <property type="term" value="P:DNA-templated transcription"/>
    <property type="evidence" value="ECO:0007669"/>
    <property type="project" value="InterPro"/>
</dbReference>
<feature type="compositionally biased region" description="Polar residues" evidence="9">
    <location>
        <begin position="181"/>
        <end position="201"/>
    </location>
</feature>
<evidence type="ECO:0000259" key="10">
    <source>
        <dbReference type="PROSITE" id="PS50048"/>
    </source>
</evidence>
<dbReference type="Proteomes" id="UP000750334">
    <property type="component" value="Unassembled WGS sequence"/>
</dbReference>
<keyword evidence="7" id="KW-0539">Nucleus</keyword>
<evidence type="ECO:0000256" key="6">
    <source>
        <dbReference type="ARBA" id="ARBA00023163"/>
    </source>
</evidence>
<keyword evidence="8" id="KW-0175">Coiled coil</keyword>
<keyword evidence="12" id="KW-1185">Reference proteome</keyword>
<comment type="caution">
    <text evidence="11">The sequence shown here is derived from an EMBL/GenBank/DDBJ whole genome shotgun (WGS) entry which is preliminary data.</text>
</comment>
<feature type="region of interest" description="Disordered" evidence="9">
    <location>
        <begin position="949"/>
        <end position="1009"/>
    </location>
</feature>
<feature type="domain" description="Zn(2)-C6 fungal-type" evidence="10">
    <location>
        <begin position="35"/>
        <end position="65"/>
    </location>
</feature>
<sequence length="1348" mass="151424">MSSIDNKDEDTNSTNLVRDQNNNNNNNAGFRVAQACDRCRSKKTRCDGKRPQCSQCAAVGFECKISDKLIRKSFPRGYTESLEERVRELEAENRRLVAICDLKEQQINIVTNYTTSIDPKTADYEGDTNINGSNNNNNISNVNILNNGKMVGPNNKKNLNVSATNLVLLSQQTHGIKPENDSNTGISVNQQHSNDNRNSIEPSPYLNKSIPDTNQTSSNVSPVNPLDAIDINLHKSSTQPNNHVCDTGCCDNHTFSTNNSQNRSNSQIHAHNNEISPVNENGEIIESKMHAKPVATTNLNDPTTISFEQDEAPGLTAAKALKKIKNHENSTQLATLVSLSIPRSTEEILFIPQLMAKIKQTFGFTSKQSLYTVTLLSSLKNELPRPQYIHQKKLTNSNNDEAYLAAETMNMNFMQRTNLWDINDLHHFLKEIMRLDILDEDTVIQDHSKHTSLNFYLKFDEIDELIELFFTNWSNLIPVLNKEEFFIHYIDFKNGIAEMNNDKAKIFNQNPIGTFNFKFFSTVLVAVCQMGLLIKIKENGKKDEITRNLCSYYHKLVYNIPRNPYFVFSTTSVKTLQFLSLVLYYHLNTGDILEIYSLRGKIISMSQQLRLHRCPSAVLVGSGSTMNRFEQSNRRILFWTIYYLDVFASLQLGVPRLIKDHEIECALPIGVTSENKDTNIQFQQDMDNDNDDPLNKNNQGSPSIVKLEGTVSQFSLAIIRFAKVMGNILDIIFKRNMSESITKQIALIHENALDNWRYRLPSKYQFKLDVTGSINMENFNKDQQNTMLIILYFLAKSIIYLPVLASKPIVIDNHREATIDKLDRSSSAFVSLQQAINTMLGAFNSIRSSYITLPIDLSRTLTRFSVMSAQGSLDYIKGGSLYIDNKTLLLDIIQSIESDRKLDLPGVISFHSLKLLDLTVNLYLQGTNVKPEKVEKFLQKKINYYNKLMGKPTTKNMNAPKRSAKKPSKANEDVITELDSVSNQPKESTAFTQDSTDSPIGSIAVKQEETSEIFNKRKENKGDAESTQTAFAEALQLDPVLNSNLSQANNFEVASLFTHNNNNNSNATAYNSKNNQTGCPDSDALKNNTRGIANSMNNSLSAIDKFFRIPSNGDFLTSLQQMSEDANNHNGSLQNSYNSVMPDQQAANTTQFHNTANNNSSKTGKMSSNNLSTMMMFLNNDFSFPSGNNNSFLNANNQADQGTKRDYNDANFIQDPTKAHGDYPSYNGQQSNSYNSNYDFIVDGSLGLAPLLVDDSNGTPNPIQGDSNSGNKMDNSQRRNSAQSVDNATALQMNNGITGENGLLIDVPRRYTYNGTNMAAYDSSHRSTKRRKRSNDAVNDLYLWQNGK</sequence>
<dbReference type="InterPro" id="IPR050987">
    <property type="entry name" value="AtrR-like"/>
</dbReference>
<keyword evidence="5" id="KW-0238">DNA-binding</keyword>
<dbReference type="CDD" id="cd00067">
    <property type="entry name" value="GAL4"/>
    <property type="match status" value="1"/>
</dbReference>
<dbReference type="OrthoDB" id="1924787at2759"/>
<dbReference type="Pfam" id="PF04082">
    <property type="entry name" value="Fungal_trans"/>
    <property type="match status" value="1"/>
</dbReference>
<dbReference type="Pfam" id="PF00172">
    <property type="entry name" value="Zn_clus"/>
    <property type="match status" value="1"/>
</dbReference>
<comment type="subcellular location">
    <subcellularLocation>
        <location evidence="1">Nucleus</location>
    </subcellularLocation>
</comment>
<feature type="region of interest" description="Disordered" evidence="9">
    <location>
        <begin position="1"/>
        <end position="27"/>
    </location>
</feature>
<evidence type="ECO:0000256" key="2">
    <source>
        <dbReference type="ARBA" id="ARBA00022723"/>
    </source>
</evidence>
<evidence type="ECO:0000256" key="3">
    <source>
        <dbReference type="ARBA" id="ARBA00022833"/>
    </source>
</evidence>
<dbReference type="EMBL" id="PUHR01000015">
    <property type="protein sequence ID" value="KAG0671163.1"/>
    <property type="molecule type" value="Genomic_DNA"/>
</dbReference>
<feature type="coiled-coil region" evidence="8">
    <location>
        <begin position="79"/>
        <end position="106"/>
    </location>
</feature>
<evidence type="ECO:0000256" key="9">
    <source>
        <dbReference type="SAM" id="MobiDB-lite"/>
    </source>
</evidence>
<dbReference type="CDD" id="cd15485">
    <property type="entry name" value="ZIP_Cat8"/>
    <property type="match status" value="1"/>
</dbReference>
<keyword evidence="3" id="KW-0862">Zinc</keyword>
<evidence type="ECO:0000256" key="7">
    <source>
        <dbReference type="ARBA" id="ARBA00023242"/>
    </source>
</evidence>
<dbReference type="SMART" id="SM00906">
    <property type="entry name" value="Fungal_trans"/>
    <property type="match status" value="1"/>
</dbReference>
<dbReference type="CDD" id="cd12148">
    <property type="entry name" value="fungal_TF_MHR"/>
    <property type="match status" value="1"/>
</dbReference>
<dbReference type="GO" id="GO:0003677">
    <property type="term" value="F:DNA binding"/>
    <property type="evidence" value="ECO:0007669"/>
    <property type="project" value="UniProtKB-KW"/>
</dbReference>
<dbReference type="GO" id="GO:0000981">
    <property type="term" value="F:DNA-binding transcription factor activity, RNA polymerase II-specific"/>
    <property type="evidence" value="ECO:0007669"/>
    <property type="project" value="InterPro"/>
</dbReference>
<protein>
    <recommendedName>
        <fullName evidence="10">Zn(2)-C6 fungal-type domain-containing protein</fullName>
    </recommendedName>
</protein>
<evidence type="ECO:0000256" key="1">
    <source>
        <dbReference type="ARBA" id="ARBA00004123"/>
    </source>
</evidence>
<evidence type="ECO:0000313" key="12">
    <source>
        <dbReference type="Proteomes" id="UP000750334"/>
    </source>
</evidence>
<keyword evidence="2" id="KW-0479">Metal-binding</keyword>
<gene>
    <name evidence="11" type="ORF">C6P45_001176</name>
</gene>
<feature type="compositionally biased region" description="Polar residues" evidence="9">
    <location>
        <begin position="1256"/>
        <end position="1284"/>
    </location>
</feature>
<feature type="compositionally biased region" description="Basic and acidic residues" evidence="9">
    <location>
        <begin position="1"/>
        <end position="10"/>
    </location>
</feature>
<reference evidence="11 12" key="1">
    <citation type="submission" date="2020-11" db="EMBL/GenBank/DDBJ databases">
        <title>Kefir isolates.</title>
        <authorList>
            <person name="Marcisauskas S."/>
            <person name="Kim Y."/>
            <person name="Blasche S."/>
        </authorList>
    </citation>
    <scope>NUCLEOTIDE SEQUENCE [LARGE SCALE GENOMIC DNA]</scope>
    <source>
        <strain evidence="11 12">OG2</strain>
    </source>
</reference>
<dbReference type="GO" id="GO:0045944">
    <property type="term" value="P:positive regulation of transcription by RNA polymerase II"/>
    <property type="evidence" value="ECO:0007669"/>
    <property type="project" value="UniProtKB-ARBA"/>
</dbReference>
<organism evidence="11 12">
    <name type="scientific">Maudiozyma exigua</name>
    <name type="common">Yeast</name>
    <name type="synonym">Kazachstania exigua</name>
    <dbReference type="NCBI Taxonomy" id="34358"/>
    <lineage>
        <taxon>Eukaryota</taxon>
        <taxon>Fungi</taxon>
        <taxon>Dikarya</taxon>
        <taxon>Ascomycota</taxon>
        <taxon>Saccharomycotina</taxon>
        <taxon>Saccharomycetes</taxon>
        <taxon>Saccharomycetales</taxon>
        <taxon>Saccharomycetaceae</taxon>
        <taxon>Maudiozyma</taxon>
    </lineage>
</organism>
<dbReference type="InterPro" id="IPR007219">
    <property type="entry name" value="XnlR_reg_dom"/>
</dbReference>
<dbReference type="FunFam" id="4.10.240.10:FF:000007">
    <property type="entry name" value="C6 transcription factor FacB"/>
    <property type="match status" value="1"/>
</dbReference>
<dbReference type="PANTHER" id="PTHR46910">
    <property type="entry name" value="TRANSCRIPTION FACTOR PDR1"/>
    <property type="match status" value="1"/>
</dbReference>
<dbReference type="PANTHER" id="PTHR46910:SF12">
    <property type="entry name" value="REGULATORY PROTEIN CAT8"/>
    <property type="match status" value="1"/>
</dbReference>
<name>A0A9P6WEI2_MAUEX</name>
<evidence type="ECO:0000256" key="8">
    <source>
        <dbReference type="SAM" id="Coils"/>
    </source>
</evidence>
<dbReference type="GO" id="GO:0005634">
    <property type="term" value="C:nucleus"/>
    <property type="evidence" value="ECO:0007669"/>
    <property type="project" value="UniProtKB-SubCell"/>
</dbReference>
<dbReference type="SMART" id="SM00066">
    <property type="entry name" value="GAL4"/>
    <property type="match status" value="1"/>
</dbReference>
<dbReference type="SUPFAM" id="SSF57701">
    <property type="entry name" value="Zn2/Cys6 DNA-binding domain"/>
    <property type="match status" value="1"/>
</dbReference>
<dbReference type="InterPro" id="IPR036864">
    <property type="entry name" value="Zn2-C6_fun-type_DNA-bd_sf"/>
</dbReference>
<dbReference type="Gene3D" id="4.10.240.10">
    <property type="entry name" value="Zn(2)-C6 fungal-type DNA-binding domain"/>
    <property type="match status" value="1"/>
</dbReference>
<keyword evidence="4" id="KW-0805">Transcription regulation</keyword>
<dbReference type="PROSITE" id="PS00463">
    <property type="entry name" value="ZN2_CY6_FUNGAL_1"/>
    <property type="match status" value="1"/>
</dbReference>
<evidence type="ECO:0000256" key="5">
    <source>
        <dbReference type="ARBA" id="ARBA00023125"/>
    </source>
</evidence>
<dbReference type="InterPro" id="IPR001138">
    <property type="entry name" value="Zn2Cys6_DnaBD"/>
</dbReference>
<proteinExistence type="predicted"/>
<keyword evidence="6" id="KW-0804">Transcription</keyword>
<dbReference type="GO" id="GO:0008270">
    <property type="term" value="F:zinc ion binding"/>
    <property type="evidence" value="ECO:0007669"/>
    <property type="project" value="InterPro"/>
</dbReference>
<accession>A0A9P6WEI2</accession>
<feature type="compositionally biased region" description="Polar residues" evidence="9">
    <location>
        <begin position="979"/>
        <end position="999"/>
    </location>
</feature>
<feature type="region of interest" description="Disordered" evidence="9">
    <location>
        <begin position="1252"/>
        <end position="1284"/>
    </location>
</feature>
<feature type="region of interest" description="Disordered" evidence="9">
    <location>
        <begin position="175"/>
        <end position="206"/>
    </location>
</feature>
<evidence type="ECO:0000256" key="4">
    <source>
        <dbReference type="ARBA" id="ARBA00023015"/>
    </source>
</evidence>
<dbReference type="PROSITE" id="PS50048">
    <property type="entry name" value="ZN2_CY6_FUNGAL_2"/>
    <property type="match status" value="1"/>
</dbReference>
<evidence type="ECO:0000313" key="11">
    <source>
        <dbReference type="EMBL" id="KAG0671163.1"/>
    </source>
</evidence>